<sequence>MVGFLFFVGCSPTGQQDSLDTEEINQEEQVNGKIEVVIGNLNVPWSIERHNDIFYVTERPGTIAKIENGELIRQDVELSKELSTGSEDGLMGFVLSPNFEKSSIAYAYYTYEDNRGQFNRVVTLRLEDNIWTEENVLLDNILGNSWHDGGRLEIGPDETLYITVGDAYERSISQDSTSLAGKILRMNLDGSIPGDNPFPNSYVYSLGHRNPQGITWLPDGTLYASEHGNEANDEINVIEAGQNYGWPLIEGTEEEDGLVPPQFTSGSSSTWAPSGMDNHNGKLYVAALRGSAVLEFDLETGQYYEVISGIGRIRDVRIEDNYLYFISNNKDGRGTPRENDDKLYRISLSELERR</sequence>
<dbReference type="InterPro" id="IPR012938">
    <property type="entry name" value="Glc/Sorbosone_DH"/>
</dbReference>
<accession>A0A941AQK0</accession>
<gene>
    <name evidence="2" type="ORF">J7W16_17320</name>
</gene>
<reference evidence="2" key="1">
    <citation type="submission" date="2021-03" db="EMBL/GenBank/DDBJ databases">
        <title>Bacillus suaedae sp. nov., isolated from Suaeda aralocaspica.</title>
        <authorList>
            <person name="Lei R.F.R."/>
        </authorList>
    </citation>
    <scope>NUCLEOTIDE SEQUENCE</scope>
    <source>
        <strain evidence="2">YZJH907-2</strain>
    </source>
</reference>
<keyword evidence="3" id="KW-1185">Reference proteome</keyword>
<feature type="domain" description="Glucose/Sorbosone dehydrogenase" evidence="1">
    <location>
        <begin position="41"/>
        <end position="333"/>
    </location>
</feature>
<dbReference type="PANTHER" id="PTHR19328:SF13">
    <property type="entry name" value="HIPL1 PROTEIN"/>
    <property type="match status" value="1"/>
</dbReference>
<evidence type="ECO:0000313" key="3">
    <source>
        <dbReference type="Proteomes" id="UP000678228"/>
    </source>
</evidence>
<dbReference type="EMBL" id="JAGKSQ010000008">
    <property type="protein sequence ID" value="MBP3952886.1"/>
    <property type="molecule type" value="Genomic_DNA"/>
</dbReference>
<dbReference type="InterPro" id="IPR011042">
    <property type="entry name" value="6-blade_b-propeller_TolB-like"/>
</dbReference>
<dbReference type="SUPFAM" id="SSF50952">
    <property type="entry name" value="Soluble quinoprotein glucose dehydrogenase"/>
    <property type="match status" value="1"/>
</dbReference>
<dbReference type="Proteomes" id="UP000678228">
    <property type="component" value="Unassembled WGS sequence"/>
</dbReference>
<evidence type="ECO:0000313" key="2">
    <source>
        <dbReference type="EMBL" id="MBP3952886.1"/>
    </source>
</evidence>
<dbReference type="Pfam" id="PF07995">
    <property type="entry name" value="GSDH"/>
    <property type="match status" value="1"/>
</dbReference>
<dbReference type="InterPro" id="IPR011041">
    <property type="entry name" value="Quinoprot_gluc/sorb_DH_b-prop"/>
</dbReference>
<organism evidence="2 3">
    <name type="scientific">Halalkalibacter suaedae</name>
    <dbReference type="NCBI Taxonomy" id="2822140"/>
    <lineage>
        <taxon>Bacteria</taxon>
        <taxon>Bacillati</taxon>
        <taxon>Bacillota</taxon>
        <taxon>Bacilli</taxon>
        <taxon>Bacillales</taxon>
        <taxon>Bacillaceae</taxon>
        <taxon>Halalkalibacter</taxon>
    </lineage>
</organism>
<dbReference type="AlphaFoldDB" id="A0A941AQK0"/>
<name>A0A941AQK0_9BACI</name>
<proteinExistence type="predicted"/>
<comment type="caution">
    <text evidence="2">The sequence shown here is derived from an EMBL/GenBank/DDBJ whole genome shotgun (WGS) entry which is preliminary data.</text>
</comment>
<evidence type="ECO:0000259" key="1">
    <source>
        <dbReference type="Pfam" id="PF07995"/>
    </source>
</evidence>
<protein>
    <submittedName>
        <fullName evidence="2">Sorbosone dehydrogenase family protein</fullName>
    </submittedName>
</protein>
<dbReference type="PANTHER" id="PTHR19328">
    <property type="entry name" value="HEDGEHOG-INTERACTING PROTEIN"/>
    <property type="match status" value="1"/>
</dbReference>
<dbReference type="Gene3D" id="2.120.10.30">
    <property type="entry name" value="TolB, C-terminal domain"/>
    <property type="match status" value="1"/>
</dbReference>